<reference evidence="1 2" key="1">
    <citation type="submission" date="2021-06" db="EMBL/GenBank/DDBJ databases">
        <title>Halomicroarcula sp. a new haloarchaeum isolated from saline soil.</title>
        <authorList>
            <person name="Duran-Viseras A."/>
            <person name="Sanchez-Porro C."/>
            <person name="Ventosa A."/>
        </authorList>
    </citation>
    <scope>NUCLEOTIDE SEQUENCE [LARGE SCALE GENOMIC DNA]</scope>
    <source>
        <strain evidence="1 2">F13</strain>
    </source>
</reference>
<sequence>MATDTDRVDARFDHQHTRDLGWYLFTLLPSGLDDCVADHMVAEGVYGRPRYVGGPLDAE</sequence>
<dbReference type="RefSeq" id="WP_220620643.1">
    <property type="nucleotide sequence ID" value="NZ_RKLR01000019.1"/>
</dbReference>
<keyword evidence="2" id="KW-1185">Reference proteome</keyword>
<gene>
    <name evidence="1" type="ORF">EGH21_22460</name>
</gene>
<name>A0AAW4Q0I8_9EURY</name>
<evidence type="ECO:0000313" key="1">
    <source>
        <dbReference type="EMBL" id="MBX0325784.1"/>
    </source>
</evidence>
<dbReference type="EMBL" id="RKLR01000019">
    <property type="protein sequence ID" value="MBX0325784.1"/>
    <property type="molecule type" value="Genomic_DNA"/>
</dbReference>
<accession>A0AAW4Q0I8</accession>
<dbReference type="Proteomes" id="UP001430377">
    <property type="component" value="Unassembled WGS sequence"/>
</dbReference>
<proteinExistence type="predicted"/>
<evidence type="ECO:0000313" key="2">
    <source>
        <dbReference type="Proteomes" id="UP001430377"/>
    </source>
</evidence>
<dbReference type="AlphaFoldDB" id="A0AAW4Q0I8"/>
<comment type="caution">
    <text evidence="1">The sequence shown here is derived from an EMBL/GenBank/DDBJ whole genome shotgun (WGS) entry which is preliminary data.</text>
</comment>
<organism evidence="1 2">
    <name type="scientific">Haloarcula rubra</name>
    <dbReference type="NCBI Taxonomy" id="2487747"/>
    <lineage>
        <taxon>Archaea</taxon>
        <taxon>Methanobacteriati</taxon>
        <taxon>Methanobacteriota</taxon>
        <taxon>Stenosarchaea group</taxon>
        <taxon>Halobacteria</taxon>
        <taxon>Halobacteriales</taxon>
        <taxon>Haloarculaceae</taxon>
        <taxon>Haloarcula</taxon>
    </lineage>
</organism>
<protein>
    <submittedName>
        <fullName evidence="1">Uncharacterized protein</fullName>
    </submittedName>
</protein>